<dbReference type="EMBL" id="JAQQWL010000001">
    <property type="protein sequence ID" value="KAK8090640.1"/>
    <property type="molecule type" value="Genomic_DNA"/>
</dbReference>
<keyword evidence="1" id="KW-0812">Transmembrane</keyword>
<evidence type="ECO:0000313" key="3">
    <source>
        <dbReference type="Proteomes" id="UP001480595"/>
    </source>
</evidence>
<protein>
    <submittedName>
        <fullName evidence="2">Uncharacterized protein</fullName>
    </submittedName>
</protein>
<accession>A0ABR1X5G9</accession>
<sequence length="230" mass="24662">MQAIVYAALTGLALHNEAASKCNSSVSKTCNPWMGASMALNLASYTVNSTRNYAQLQLPLITPEQMTLAMYKIFGVTAAAMMGPGPGSWTSEGGLYGLDPANDLVTGRVPYQVVAVTLVVWALLTVLPQVWALLFWGRRWAATLDGFVLFRLGAEWRDDIHKLTSDNLGDSGTDCLVRVPGLVGEIQKSSSREDGIGLHGGGHHPRANLDNSTGFVGLIPVSNKRGKLYS</sequence>
<proteinExistence type="predicted"/>
<reference evidence="2 3" key="1">
    <citation type="submission" date="2023-01" db="EMBL/GenBank/DDBJ databases">
        <title>Analysis of 21 Apiospora genomes using comparative genomics revels a genus with tremendous synthesis potential of carbohydrate active enzymes and secondary metabolites.</title>
        <authorList>
            <person name="Sorensen T."/>
        </authorList>
    </citation>
    <scope>NUCLEOTIDE SEQUENCE [LARGE SCALE GENOMIC DNA]</scope>
    <source>
        <strain evidence="2 3">CBS 135458</strain>
    </source>
</reference>
<keyword evidence="1" id="KW-1133">Transmembrane helix</keyword>
<gene>
    <name evidence="2" type="ORF">PG994_000145</name>
</gene>
<keyword evidence="3" id="KW-1185">Reference proteome</keyword>
<feature type="transmembrane region" description="Helical" evidence="1">
    <location>
        <begin position="109"/>
        <end position="136"/>
    </location>
</feature>
<name>A0ABR1X5G9_9PEZI</name>
<dbReference type="Proteomes" id="UP001480595">
    <property type="component" value="Unassembled WGS sequence"/>
</dbReference>
<dbReference type="RefSeq" id="XP_066722186.1">
    <property type="nucleotide sequence ID" value="XM_066851554.1"/>
</dbReference>
<organism evidence="2 3">
    <name type="scientific">Apiospora phragmitis</name>
    <dbReference type="NCBI Taxonomy" id="2905665"/>
    <lineage>
        <taxon>Eukaryota</taxon>
        <taxon>Fungi</taxon>
        <taxon>Dikarya</taxon>
        <taxon>Ascomycota</taxon>
        <taxon>Pezizomycotina</taxon>
        <taxon>Sordariomycetes</taxon>
        <taxon>Xylariomycetidae</taxon>
        <taxon>Amphisphaeriales</taxon>
        <taxon>Apiosporaceae</taxon>
        <taxon>Apiospora</taxon>
    </lineage>
</organism>
<evidence type="ECO:0000313" key="2">
    <source>
        <dbReference type="EMBL" id="KAK8090640.1"/>
    </source>
</evidence>
<comment type="caution">
    <text evidence="2">The sequence shown here is derived from an EMBL/GenBank/DDBJ whole genome shotgun (WGS) entry which is preliminary data.</text>
</comment>
<dbReference type="GeneID" id="92084617"/>
<feature type="transmembrane region" description="Helical" evidence="1">
    <location>
        <begin position="69"/>
        <end position="89"/>
    </location>
</feature>
<evidence type="ECO:0000256" key="1">
    <source>
        <dbReference type="SAM" id="Phobius"/>
    </source>
</evidence>
<keyword evidence="1" id="KW-0472">Membrane</keyword>